<name>A0A1C3WYE3_9HYPH</name>
<organism evidence="3 4">
    <name type="scientific">Rhizobium multihospitium</name>
    <dbReference type="NCBI Taxonomy" id="410764"/>
    <lineage>
        <taxon>Bacteria</taxon>
        <taxon>Pseudomonadati</taxon>
        <taxon>Pseudomonadota</taxon>
        <taxon>Alphaproteobacteria</taxon>
        <taxon>Hyphomicrobiales</taxon>
        <taxon>Rhizobiaceae</taxon>
        <taxon>Rhizobium/Agrobacterium group</taxon>
        <taxon>Rhizobium</taxon>
    </lineage>
</organism>
<feature type="signal peptide" evidence="2">
    <location>
        <begin position="1"/>
        <end position="22"/>
    </location>
</feature>
<feature type="compositionally biased region" description="Low complexity" evidence="1">
    <location>
        <begin position="99"/>
        <end position="116"/>
    </location>
</feature>
<feature type="compositionally biased region" description="Basic and acidic residues" evidence="1">
    <location>
        <begin position="117"/>
        <end position="128"/>
    </location>
</feature>
<evidence type="ECO:0000256" key="1">
    <source>
        <dbReference type="SAM" id="MobiDB-lite"/>
    </source>
</evidence>
<sequence length="128" mass="13320">MLKMPKPTFVFAVLGATFAALAASSVPSFAALSCVEGLQLTGTELRDAPAGQQKSEAMGFYSAAMDAHHNRQDGRCEGDLNRVDALLDRTASSADLIDSGNVGVSTPSTSSTSSQHHGGDHGHGHDRH</sequence>
<reference evidence="4" key="1">
    <citation type="submission" date="2016-08" db="EMBL/GenBank/DDBJ databases">
        <authorList>
            <person name="Varghese N."/>
            <person name="Submissions Spin"/>
        </authorList>
    </citation>
    <scope>NUCLEOTIDE SEQUENCE [LARGE SCALE GENOMIC DNA]</scope>
    <source>
        <strain evidence="4">HAMBI 2975</strain>
    </source>
</reference>
<dbReference type="EMBL" id="FMAG01000008">
    <property type="protein sequence ID" value="SCB45027.1"/>
    <property type="molecule type" value="Genomic_DNA"/>
</dbReference>
<gene>
    <name evidence="3" type="ORF">GA0061103_6642</name>
</gene>
<dbReference type="AlphaFoldDB" id="A0A1C3WYE3"/>
<protein>
    <submittedName>
        <fullName evidence="3">Uncharacterized protein</fullName>
    </submittedName>
</protein>
<dbReference type="PROSITE" id="PS51257">
    <property type="entry name" value="PROKAR_LIPOPROTEIN"/>
    <property type="match status" value="1"/>
</dbReference>
<evidence type="ECO:0000313" key="4">
    <source>
        <dbReference type="Proteomes" id="UP000199101"/>
    </source>
</evidence>
<dbReference type="RefSeq" id="WP_092717149.1">
    <property type="nucleotide sequence ID" value="NZ_FMAG01000008.1"/>
</dbReference>
<dbReference type="Proteomes" id="UP000199101">
    <property type="component" value="Unassembled WGS sequence"/>
</dbReference>
<proteinExistence type="predicted"/>
<evidence type="ECO:0000313" key="3">
    <source>
        <dbReference type="EMBL" id="SCB45027.1"/>
    </source>
</evidence>
<evidence type="ECO:0000256" key="2">
    <source>
        <dbReference type="SAM" id="SignalP"/>
    </source>
</evidence>
<feature type="region of interest" description="Disordered" evidence="1">
    <location>
        <begin position="97"/>
        <end position="128"/>
    </location>
</feature>
<keyword evidence="4" id="KW-1185">Reference proteome</keyword>
<accession>A0A1C3WYE3</accession>
<dbReference type="OrthoDB" id="8400184at2"/>
<keyword evidence="2" id="KW-0732">Signal</keyword>
<feature type="chain" id="PRO_5008685992" evidence="2">
    <location>
        <begin position="23"/>
        <end position="128"/>
    </location>
</feature>